<comment type="similarity">
    <text evidence="1">Belongs to the tRNA pseudouridine synthase TruA family.</text>
</comment>
<feature type="domain" description="Pseudouridine synthase I TruA alpha/beta" evidence="4">
    <location>
        <begin position="74"/>
        <end position="175"/>
    </location>
</feature>
<dbReference type="InterPro" id="IPR001406">
    <property type="entry name" value="PsdUridine_synth_TruA"/>
</dbReference>
<dbReference type="EC" id="5.4.99.12" evidence="5"/>
<evidence type="ECO:0000259" key="4">
    <source>
        <dbReference type="Pfam" id="PF01416"/>
    </source>
</evidence>
<evidence type="ECO:0000256" key="2">
    <source>
        <dbReference type="ARBA" id="ARBA00022694"/>
    </source>
</evidence>
<dbReference type="EMBL" id="VSSQ01053149">
    <property type="protein sequence ID" value="MPN07184.1"/>
    <property type="molecule type" value="Genomic_DNA"/>
</dbReference>
<gene>
    <name evidence="5" type="primary">truA_54</name>
    <name evidence="5" type="ORF">SDC9_154450</name>
</gene>
<protein>
    <submittedName>
        <fullName evidence="5">tRNA pseudouridine synthase A</fullName>
        <ecNumber evidence="5">5.4.99.12</ecNumber>
    </submittedName>
</protein>
<name>A0A645F3J2_9ZZZZ</name>
<dbReference type="Pfam" id="PF01416">
    <property type="entry name" value="PseudoU_synth_1"/>
    <property type="match status" value="1"/>
</dbReference>
<dbReference type="CDD" id="cd02570">
    <property type="entry name" value="PseudoU_synth_EcTruA"/>
    <property type="match status" value="1"/>
</dbReference>
<dbReference type="GO" id="GO:0160147">
    <property type="term" value="F:tRNA pseudouridine(38-40) synthase activity"/>
    <property type="evidence" value="ECO:0007669"/>
    <property type="project" value="UniProtKB-EC"/>
</dbReference>
<dbReference type="AlphaFoldDB" id="A0A645F3J2"/>
<dbReference type="PANTHER" id="PTHR11142">
    <property type="entry name" value="PSEUDOURIDYLATE SYNTHASE"/>
    <property type="match status" value="1"/>
</dbReference>
<proteinExistence type="inferred from homology"/>
<evidence type="ECO:0000256" key="1">
    <source>
        <dbReference type="ARBA" id="ARBA00009375"/>
    </source>
</evidence>
<dbReference type="GO" id="GO:0003723">
    <property type="term" value="F:RNA binding"/>
    <property type="evidence" value="ECO:0007669"/>
    <property type="project" value="InterPro"/>
</dbReference>
<dbReference type="GO" id="GO:0031119">
    <property type="term" value="P:tRNA pseudouridine synthesis"/>
    <property type="evidence" value="ECO:0007669"/>
    <property type="project" value="TreeGrafter"/>
</dbReference>
<evidence type="ECO:0000256" key="3">
    <source>
        <dbReference type="ARBA" id="ARBA00023235"/>
    </source>
</evidence>
<reference evidence="5" key="1">
    <citation type="submission" date="2019-08" db="EMBL/GenBank/DDBJ databases">
        <authorList>
            <person name="Kucharzyk K."/>
            <person name="Murdoch R.W."/>
            <person name="Higgins S."/>
            <person name="Loffler F."/>
        </authorList>
    </citation>
    <scope>NUCLEOTIDE SEQUENCE</scope>
</reference>
<accession>A0A645F3J2</accession>
<dbReference type="InterPro" id="IPR020097">
    <property type="entry name" value="PsdUridine_synth_TruA_a/b_dom"/>
</dbReference>
<organism evidence="5">
    <name type="scientific">bioreactor metagenome</name>
    <dbReference type="NCBI Taxonomy" id="1076179"/>
    <lineage>
        <taxon>unclassified sequences</taxon>
        <taxon>metagenomes</taxon>
        <taxon>ecological metagenomes</taxon>
    </lineage>
</organism>
<dbReference type="PANTHER" id="PTHR11142:SF22">
    <property type="entry name" value="TRNA PSEUDOURIDINE SYNTHASE A 2"/>
    <property type="match status" value="1"/>
</dbReference>
<dbReference type="InterPro" id="IPR020103">
    <property type="entry name" value="PsdUridine_synth_cat_dom_sf"/>
</dbReference>
<sequence length="175" mass="20036">MAEGEILSFLNKNLPDDIAVSSVERVDDRFHSRLNAKRKTYIYRIWNSEISSVFDRRLMYTSTEALDIEEMKRAAEYFLGSHNFKSFCSNKRYKKSTVREIYSIEVKKIGDEVRLTFCGNGFLYNMVRIMAGTIVQVGEGKINANQIPSMLEAKDREVAGVTLPAQGLTLVKVEY</sequence>
<evidence type="ECO:0000313" key="5">
    <source>
        <dbReference type="EMBL" id="MPN07184.1"/>
    </source>
</evidence>
<dbReference type="Gene3D" id="3.30.70.660">
    <property type="entry name" value="Pseudouridine synthase I, catalytic domain, C-terminal subdomain"/>
    <property type="match status" value="1"/>
</dbReference>
<comment type="caution">
    <text evidence="5">The sequence shown here is derived from an EMBL/GenBank/DDBJ whole genome shotgun (WGS) entry which is preliminary data.</text>
</comment>
<dbReference type="InterPro" id="IPR020095">
    <property type="entry name" value="PsdUridine_synth_TruA_C"/>
</dbReference>
<dbReference type="SUPFAM" id="SSF55120">
    <property type="entry name" value="Pseudouridine synthase"/>
    <property type="match status" value="1"/>
</dbReference>
<keyword evidence="2" id="KW-0819">tRNA processing</keyword>
<keyword evidence="3 5" id="KW-0413">Isomerase</keyword>